<proteinExistence type="inferred from homology"/>
<dbReference type="GO" id="GO:0005737">
    <property type="term" value="C:cytoplasm"/>
    <property type="evidence" value="ECO:0007669"/>
    <property type="project" value="UniProtKB-SubCell"/>
</dbReference>
<feature type="binding site" evidence="5">
    <location>
        <position position="72"/>
    </location>
    <ligand>
        <name>Mg(2+)</name>
        <dbReference type="ChEBI" id="CHEBI:18420"/>
        <label>1</label>
    </ligand>
</feature>
<comment type="subcellular location">
    <subcellularLocation>
        <location evidence="5">Cytoplasm</location>
    </subcellularLocation>
</comment>
<dbReference type="Gene3D" id="3.90.80.10">
    <property type="entry name" value="Inorganic pyrophosphatase"/>
    <property type="match status" value="1"/>
</dbReference>
<comment type="catalytic activity">
    <reaction evidence="5">
        <text>diphosphate + H2O = 2 phosphate + H(+)</text>
        <dbReference type="Rhea" id="RHEA:24576"/>
        <dbReference type="ChEBI" id="CHEBI:15377"/>
        <dbReference type="ChEBI" id="CHEBI:15378"/>
        <dbReference type="ChEBI" id="CHEBI:33019"/>
        <dbReference type="ChEBI" id="CHEBI:43474"/>
        <dbReference type="EC" id="3.6.1.1"/>
    </reaction>
</comment>
<organism evidence="6 7">
    <name type="scientific">Candidatus Uhrbacteria bacterium GW2011_GWC2_41_11</name>
    <dbReference type="NCBI Taxonomy" id="1618985"/>
    <lineage>
        <taxon>Bacteria</taxon>
        <taxon>Candidatus Uhriibacteriota</taxon>
    </lineage>
</organism>
<feature type="binding site" evidence="5">
    <location>
        <position position="72"/>
    </location>
    <ligand>
        <name>Mg(2+)</name>
        <dbReference type="ChEBI" id="CHEBI:18420"/>
        <label>2</label>
    </ligand>
</feature>
<dbReference type="InterPro" id="IPR008162">
    <property type="entry name" value="Pyrophosphatase"/>
</dbReference>
<dbReference type="HAMAP" id="MF_00209">
    <property type="entry name" value="Inorganic_PPase"/>
    <property type="match status" value="1"/>
</dbReference>
<evidence type="ECO:0000256" key="1">
    <source>
        <dbReference type="ARBA" id="ARBA00001946"/>
    </source>
</evidence>
<feature type="binding site" evidence="5">
    <location>
        <position position="67"/>
    </location>
    <ligand>
        <name>Mg(2+)</name>
        <dbReference type="ChEBI" id="CHEBI:18420"/>
        <label>1</label>
    </ligand>
</feature>
<dbReference type="CDD" id="cd00412">
    <property type="entry name" value="pyrophosphatase"/>
    <property type="match status" value="1"/>
</dbReference>
<keyword evidence="5" id="KW-0963">Cytoplasm</keyword>
<sequence length="189" mass="21339">MKGINLYHELSAGDADTFHVVVDLPKGSSNKFEYDEEGGYFKLDRVLHSQMFYPFDYGFIPQTHSDDGDAIDVCLLVTYPTFPGCVIKARTIGMIKTADEKGGDNKILAVPISKVDPRFDEIQSVNDLPKHIQQELLIHFKEIKKLEQTKYDKVVINGFDDVEAAKMEIHKAMEAYKSTQESFKAGKNS</sequence>
<dbReference type="GO" id="GO:0004427">
    <property type="term" value="F:inorganic diphosphate phosphatase activity"/>
    <property type="evidence" value="ECO:0007669"/>
    <property type="project" value="UniProtKB-UniRule"/>
</dbReference>
<evidence type="ECO:0000313" key="6">
    <source>
        <dbReference type="EMBL" id="KKR86948.1"/>
    </source>
</evidence>
<reference evidence="6 7" key="1">
    <citation type="journal article" date="2015" name="Nature">
        <title>rRNA introns, odd ribosomes, and small enigmatic genomes across a large radiation of phyla.</title>
        <authorList>
            <person name="Brown C.T."/>
            <person name="Hug L.A."/>
            <person name="Thomas B.C."/>
            <person name="Sharon I."/>
            <person name="Castelle C.J."/>
            <person name="Singh A."/>
            <person name="Wilkins M.J."/>
            <person name="Williams K.H."/>
            <person name="Banfield J.F."/>
        </authorList>
    </citation>
    <scope>NUCLEOTIDE SEQUENCE [LARGE SCALE GENOMIC DNA]</scope>
</reference>
<dbReference type="EMBL" id="LCAH01000007">
    <property type="protein sequence ID" value="KKR86948.1"/>
    <property type="molecule type" value="Genomic_DNA"/>
</dbReference>
<comment type="similarity">
    <text evidence="5">Belongs to the PPase family.</text>
</comment>
<dbReference type="Proteomes" id="UP000034616">
    <property type="component" value="Unassembled WGS sequence"/>
</dbReference>
<dbReference type="PANTHER" id="PTHR10286">
    <property type="entry name" value="INORGANIC PYROPHOSPHATASE"/>
    <property type="match status" value="1"/>
</dbReference>
<dbReference type="EC" id="3.6.1.1" evidence="5"/>
<feature type="binding site" evidence="5">
    <location>
        <position position="104"/>
    </location>
    <ligand>
        <name>Mg(2+)</name>
        <dbReference type="ChEBI" id="CHEBI:18420"/>
        <label>1</label>
    </ligand>
</feature>
<comment type="caution">
    <text evidence="6">The sequence shown here is derived from an EMBL/GenBank/DDBJ whole genome shotgun (WGS) entry which is preliminary data.</text>
</comment>
<gene>
    <name evidence="5" type="primary">ppa</name>
    <name evidence="6" type="ORF">UU35_C0007G0094</name>
</gene>
<feature type="binding site" evidence="5">
    <location>
        <position position="31"/>
    </location>
    <ligand>
        <name>substrate</name>
    </ligand>
</feature>
<feature type="binding site" evidence="5">
    <location>
        <position position="57"/>
    </location>
    <ligand>
        <name>substrate</name>
    </ligand>
</feature>
<comment type="cofactor">
    <cofactor evidence="1 5">
        <name>Mg(2+)</name>
        <dbReference type="ChEBI" id="CHEBI:18420"/>
    </cofactor>
</comment>
<name>A0A0G0UDB0_9BACT</name>
<dbReference type="GO" id="GO:0006796">
    <property type="term" value="P:phosphate-containing compound metabolic process"/>
    <property type="evidence" value="ECO:0007669"/>
    <property type="project" value="InterPro"/>
</dbReference>
<evidence type="ECO:0000256" key="3">
    <source>
        <dbReference type="ARBA" id="ARBA00022801"/>
    </source>
</evidence>
<dbReference type="AlphaFoldDB" id="A0A0G0UDB0"/>
<comment type="function">
    <text evidence="5">Catalyzes the hydrolysis of inorganic pyrophosphate (PPi) forming two phosphate ions.</text>
</comment>
<dbReference type="Pfam" id="PF00719">
    <property type="entry name" value="Pyrophosphatase"/>
    <property type="match status" value="1"/>
</dbReference>
<keyword evidence="4 5" id="KW-0460">Magnesium</keyword>
<evidence type="ECO:0000256" key="5">
    <source>
        <dbReference type="HAMAP-Rule" id="MF_00209"/>
    </source>
</evidence>
<dbReference type="SUPFAM" id="SSF50324">
    <property type="entry name" value="Inorganic pyrophosphatase"/>
    <property type="match status" value="1"/>
</dbReference>
<dbReference type="GO" id="GO:0000287">
    <property type="term" value="F:magnesium ion binding"/>
    <property type="evidence" value="ECO:0007669"/>
    <property type="project" value="UniProtKB-UniRule"/>
</dbReference>
<accession>A0A0G0UDB0</accession>
<comment type="caution">
    <text evidence="5">Lacks conserved residue(s) required for the propagation of feature annotation.</text>
</comment>
<comment type="subunit">
    <text evidence="5">Homohexamer.</text>
</comment>
<protein>
    <recommendedName>
        <fullName evidence="5">Inorganic pyrophosphatase</fullName>
        <ecNumber evidence="5">3.6.1.1</ecNumber>
    </recommendedName>
    <alternativeName>
        <fullName evidence="5">Pyrophosphate phospho-hydrolase</fullName>
        <shortName evidence="5">PPase</shortName>
    </alternativeName>
</protein>
<evidence type="ECO:0000256" key="4">
    <source>
        <dbReference type="ARBA" id="ARBA00022842"/>
    </source>
</evidence>
<evidence type="ECO:0000256" key="2">
    <source>
        <dbReference type="ARBA" id="ARBA00022723"/>
    </source>
</evidence>
<keyword evidence="2 5" id="KW-0479">Metal-binding</keyword>
<dbReference type="InterPro" id="IPR036649">
    <property type="entry name" value="Pyrophosphatase_sf"/>
</dbReference>
<evidence type="ECO:0000313" key="7">
    <source>
        <dbReference type="Proteomes" id="UP000034616"/>
    </source>
</evidence>
<keyword evidence="3 5" id="KW-0378">Hydrolase</keyword>
<feature type="binding site" evidence="5">
    <location>
        <position position="45"/>
    </location>
    <ligand>
        <name>substrate</name>
    </ligand>
</feature>